<comment type="subcellular location">
    <subcellularLocation>
        <location evidence="1 9 10">Nucleus</location>
    </subcellularLocation>
</comment>
<feature type="region of interest" description="Disordered" evidence="11">
    <location>
        <begin position="228"/>
        <end position="248"/>
    </location>
</feature>
<keyword evidence="6" id="KW-0010">Activator</keyword>
<name>A0A1W0WJT3_HYPEX</name>
<dbReference type="InterPro" id="IPR017970">
    <property type="entry name" value="Homeobox_CS"/>
</dbReference>
<keyword evidence="14" id="KW-1185">Reference proteome</keyword>
<evidence type="ECO:0000256" key="7">
    <source>
        <dbReference type="ARBA" id="ARBA00023163"/>
    </source>
</evidence>
<evidence type="ECO:0000256" key="6">
    <source>
        <dbReference type="ARBA" id="ARBA00023159"/>
    </source>
</evidence>
<dbReference type="EMBL" id="MTYJ01000089">
    <property type="protein sequence ID" value="OQV15422.1"/>
    <property type="molecule type" value="Genomic_DNA"/>
</dbReference>
<organism evidence="13 14">
    <name type="scientific">Hypsibius exemplaris</name>
    <name type="common">Freshwater tardigrade</name>
    <dbReference type="NCBI Taxonomy" id="2072580"/>
    <lineage>
        <taxon>Eukaryota</taxon>
        <taxon>Metazoa</taxon>
        <taxon>Ecdysozoa</taxon>
        <taxon>Tardigrada</taxon>
        <taxon>Eutardigrada</taxon>
        <taxon>Parachela</taxon>
        <taxon>Hypsibioidea</taxon>
        <taxon>Hypsibiidae</taxon>
        <taxon>Hypsibius</taxon>
    </lineage>
</organism>
<evidence type="ECO:0000313" key="13">
    <source>
        <dbReference type="EMBL" id="OQV15422.1"/>
    </source>
</evidence>
<evidence type="ECO:0000256" key="9">
    <source>
        <dbReference type="PROSITE-ProRule" id="PRU00108"/>
    </source>
</evidence>
<evidence type="ECO:0000256" key="11">
    <source>
        <dbReference type="SAM" id="MobiDB-lite"/>
    </source>
</evidence>
<protein>
    <submittedName>
        <fullName evidence="13">Homeobox protein MOX-1</fullName>
    </submittedName>
</protein>
<feature type="compositionally biased region" description="Acidic residues" evidence="11">
    <location>
        <begin position="147"/>
        <end position="158"/>
    </location>
</feature>
<dbReference type="AlphaFoldDB" id="A0A1W0WJT3"/>
<dbReference type="InterPro" id="IPR042634">
    <property type="entry name" value="MOX-1/MOX-2"/>
</dbReference>
<feature type="compositionally biased region" description="Basic and acidic residues" evidence="11">
    <location>
        <begin position="159"/>
        <end position="176"/>
    </location>
</feature>
<feature type="domain" description="Homeobox" evidence="12">
    <location>
        <begin position="168"/>
        <end position="228"/>
    </location>
</feature>
<evidence type="ECO:0000256" key="2">
    <source>
        <dbReference type="ARBA" id="ARBA00022473"/>
    </source>
</evidence>
<evidence type="ECO:0000313" key="14">
    <source>
        <dbReference type="Proteomes" id="UP000192578"/>
    </source>
</evidence>
<dbReference type="SMART" id="SM00389">
    <property type="entry name" value="HOX"/>
    <property type="match status" value="1"/>
</dbReference>
<evidence type="ECO:0000259" key="12">
    <source>
        <dbReference type="PROSITE" id="PS50071"/>
    </source>
</evidence>
<keyword evidence="2" id="KW-0217">Developmental protein</keyword>
<reference evidence="14" key="1">
    <citation type="submission" date="2017-01" db="EMBL/GenBank/DDBJ databases">
        <title>Comparative genomics of anhydrobiosis in the tardigrade Hypsibius dujardini.</title>
        <authorList>
            <person name="Yoshida Y."/>
            <person name="Koutsovoulos G."/>
            <person name="Laetsch D."/>
            <person name="Stevens L."/>
            <person name="Kumar S."/>
            <person name="Horikawa D."/>
            <person name="Ishino K."/>
            <person name="Komine S."/>
            <person name="Tomita M."/>
            <person name="Blaxter M."/>
            <person name="Arakawa K."/>
        </authorList>
    </citation>
    <scope>NUCLEOTIDE SEQUENCE [LARGE SCALE GENOMIC DNA]</scope>
    <source>
        <strain evidence="14">Z151</strain>
    </source>
</reference>
<dbReference type="InterPro" id="IPR009057">
    <property type="entry name" value="Homeodomain-like_sf"/>
</dbReference>
<dbReference type="InterPro" id="IPR001356">
    <property type="entry name" value="HD"/>
</dbReference>
<evidence type="ECO:0000256" key="3">
    <source>
        <dbReference type="ARBA" id="ARBA00023015"/>
    </source>
</evidence>
<comment type="caution">
    <text evidence="13">The sequence shown here is derived from an EMBL/GenBank/DDBJ whole genome shotgun (WGS) entry which is preliminary data.</text>
</comment>
<keyword evidence="5 9" id="KW-0371">Homeobox</keyword>
<dbReference type="CDD" id="cd00086">
    <property type="entry name" value="homeodomain"/>
    <property type="match status" value="1"/>
</dbReference>
<dbReference type="Pfam" id="PF00046">
    <property type="entry name" value="Homeodomain"/>
    <property type="match status" value="1"/>
</dbReference>
<feature type="compositionally biased region" description="Polar residues" evidence="11">
    <location>
        <begin position="230"/>
        <end position="248"/>
    </location>
</feature>
<proteinExistence type="predicted"/>
<keyword evidence="4 9" id="KW-0238">DNA-binding</keyword>
<dbReference type="Gene3D" id="1.10.10.60">
    <property type="entry name" value="Homeodomain-like"/>
    <property type="match status" value="1"/>
</dbReference>
<dbReference type="Proteomes" id="UP000192578">
    <property type="component" value="Unassembled WGS sequence"/>
</dbReference>
<feature type="region of interest" description="Disordered" evidence="11">
    <location>
        <begin position="136"/>
        <end position="176"/>
    </location>
</feature>
<dbReference type="GO" id="GO:0005634">
    <property type="term" value="C:nucleus"/>
    <property type="evidence" value="ECO:0007669"/>
    <property type="project" value="UniProtKB-SubCell"/>
</dbReference>
<dbReference type="PANTHER" id="PTHR24328">
    <property type="entry name" value="HOMEOBOX PROTEIN MOX"/>
    <property type="match status" value="1"/>
</dbReference>
<evidence type="ECO:0000256" key="4">
    <source>
        <dbReference type="ARBA" id="ARBA00023125"/>
    </source>
</evidence>
<dbReference type="PANTHER" id="PTHR24328:SF7">
    <property type="entry name" value="BUTTONLESS"/>
    <property type="match status" value="1"/>
</dbReference>
<dbReference type="SUPFAM" id="SSF46689">
    <property type="entry name" value="Homeodomain-like"/>
    <property type="match status" value="1"/>
</dbReference>
<dbReference type="GO" id="GO:0045944">
    <property type="term" value="P:positive regulation of transcription by RNA polymerase II"/>
    <property type="evidence" value="ECO:0007669"/>
    <property type="project" value="InterPro"/>
</dbReference>
<evidence type="ECO:0000256" key="5">
    <source>
        <dbReference type="ARBA" id="ARBA00023155"/>
    </source>
</evidence>
<accession>A0A1W0WJT3</accession>
<keyword evidence="3" id="KW-0805">Transcription regulation</keyword>
<keyword evidence="8 9" id="KW-0539">Nucleus</keyword>
<dbReference type="InterPro" id="IPR020479">
    <property type="entry name" value="HD_metazoa"/>
</dbReference>
<dbReference type="GO" id="GO:0000978">
    <property type="term" value="F:RNA polymerase II cis-regulatory region sequence-specific DNA binding"/>
    <property type="evidence" value="ECO:0007669"/>
    <property type="project" value="TreeGrafter"/>
</dbReference>
<evidence type="ECO:0000256" key="8">
    <source>
        <dbReference type="ARBA" id="ARBA00023242"/>
    </source>
</evidence>
<dbReference type="PROSITE" id="PS00027">
    <property type="entry name" value="HOMEOBOX_1"/>
    <property type="match status" value="1"/>
</dbReference>
<dbReference type="GO" id="GO:0000981">
    <property type="term" value="F:DNA-binding transcription factor activity, RNA polymerase II-specific"/>
    <property type="evidence" value="ECO:0007669"/>
    <property type="project" value="InterPro"/>
</dbReference>
<feature type="DNA-binding region" description="Homeobox" evidence="9">
    <location>
        <begin position="170"/>
        <end position="229"/>
    </location>
</feature>
<dbReference type="PRINTS" id="PR00024">
    <property type="entry name" value="HOMEOBOX"/>
</dbReference>
<dbReference type="OrthoDB" id="6159439at2759"/>
<evidence type="ECO:0000256" key="1">
    <source>
        <dbReference type="ARBA" id="ARBA00004123"/>
    </source>
</evidence>
<dbReference type="PROSITE" id="PS50071">
    <property type="entry name" value="HOMEOBOX_2"/>
    <property type="match status" value="1"/>
</dbReference>
<evidence type="ECO:0000256" key="10">
    <source>
        <dbReference type="RuleBase" id="RU000682"/>
    </source>
</evidence>
<keyword evidence="7" id="KW-0804">Transcription</keyword>
<sequence>MSHPNYNEALWSHNAMELHYSSNGFYETSDGADFQPACCFARNFLDSTDNSSFAGSGNHSINQSINQQFDQVAPVMFEQGLPQSRMTNDWVPYHLADQNYSTMNVERNDEVKHGSYSAGWDGRRVWSLSFDGNGKDESVQAAADDGTSSDEPAEEEVSHDESPHTLSEKARKERTSFTKRQLTRLEQEFLKQNYLTRLRRYELAVTLDLSERQVKVWFQNRRMKCKRTPHFTTPRSSGPRQYLFSESV</sequence>
<gene>
    <name evidence="13" type="ORF">BV898_10430</name>
</gene>